<dbReference type="EMBL" id="JBHRYQ010000001">
    <property type="protein sequence ID" value="MFC3812663.1"/>
    <property type="molecule type" value="Genomic_DNA"/>
</dbReference>
<keyword evidence="1" id="KW-1133">Transmembrane helix</keyword>
<organism evidence="2 3">
    <name type="scientific">Lacihabitans lacunae</name>
    <dbReference type="NCBI Taxonomy" id="1028214"/>
    <lineage>
        <taxon>Bacteria</taxon>
        <taxon>Pseudomonadati</taxon>
        <taxon>Bacteroidota</taxon>
        <taxon>Cytophagia</taxon>
        <taxon>Cytophagales</taxon>
        <taxon>Leadbetterellaceae</taxon>
        <taxon>Lacihabitans</taxon>
    </lineage>
</organism>
<sequence>MYRPLKVLFNVRLLLSFLLVVLLFLSFDFLFQKLNIGILPASQSGIAYAIKLTIYWFLFWVNFPVLKPVKILILTLAFGIAESLPFFLETPLHYLDQENLLFGAVCMGFAALVLLSLTLKFSFQTMVLVLLFAVLPWVNLGYANHFEGNYSMLGFFGMSNWSQVVFSDHILIDFNLALINGSMFLGVIFLLQELINRNEKGRKVRLNEQQSLQKKHIVILILIFKNLVFWLLATVLVTLLGIGNFSLFSNKISAVLNSLGALFYLIWFAWFIRSKIMLFFYDHTHVKSWLPMLLFFPFTDVFTVLLLALIPVRMLSGWLSVGYSKLNGLLFVLGLIAAFALYNFFFRVAKLPVSATELKSALLQLDVFLPIIIGAFLAFVFKKPKSYFSILIFILFGLPVIAQFILPKISGNISITTLVSDLNFYLFIGLIIFFISPVFHFKTFLGLDDQ</sequence>
<feature type="transmembrane region" description="Helical" evidence="1">
    <location>
        <begin position="12"/>
        <end position="31"/>
    </location>
</feature>
<feature type="transmembrane region" description="Helical" evidence="1">
    <location>
        <begin position="254"/>
        <end position="272"/>
    </location>
</feature>
<evidence type="ECO:0000313" key="2">
    <source>
        <dbReference type="EMBL" id="MFC3812663.1"/>
    </source>
</evidence>
<dbReference type="RefSeq" id="WP_379839552.1">
    <property type="nucleotide sequence ID" value="NZ_JBHRYQ010000001.1"/>
</dbReference>
<feature type="transmembrane region" description="Helical" evidence="1">
    <location>
        <begin position="176"/>
        <end position="196"/>
    </location>
</feature>
<feature type="transmembrane region" description="Helical" evidence="1">
    <location>
        <begin position="126"/>
        <end position="143"/>
    </location>
</feature>
<proteinExistence type="predicted"/>
<feature type="transmembrane region" description="Helical" evidence="1">
    <location>
        <begin position="387"/>
        <end position="406"/>
    </location>
</feature>
<feature type="transmembrane region" description="Helical" evidence="1">
    <location>
        <begin position="293"/>
        <end position="316"/>
    </location>
</feature>
<comment type="caution">
    <text evidence="2">The sequence shown here is derived from an EMBL/GenBank/DDBJ whole genome shotgun (WGS) entry which is preliminary data.</text>
</comment>
<feature type="transmembrane region" description="Helical" evidence="1">
    <location>
        <begin position="100"/>
        <end position="119"/>
    </location>
</feature>
<feature type="transmembrane region" description="Helical" evidence="1">
    <location>
        <begin position="217"/>
        <end position="242"/>
    </location>
</feature>
<accession>A0ABV7Z2L3</accession>
<dbReference type="Proteomes" id="UP001595616">
    <property type="component" value="Unassembled WGS sequence"/>
</dbReference>
<keyword evidence="3" id="KW-1185">Reference proteome</keyword>
<evidence type="ECO:0000256" key="1">
    <source>
        <dbReference type="SAM" id="Phobius"/>
    </source>
</evidence>
<feature type="transmembrane region" description="Helical" evidence="1">
    <location>
        <begin position="71"/>
        <end position="88"/>
    </location>
</feature>
<feature type="transmembrane region" description="Helical" evidence="1">
    <location>
        <begin position="418"/>
        <end position="439"/>
    </location>
</feature>
<gene>
    <name evidence="2" type="ORF">ACFOOI_18520</name>
</gene>
<evidence type="ECO:0008006" key="4">
    <source>
        <dbReference type="Google" id="ProtNLM"/>
    </source>
</evidence>
<keyword evidence="1" id="KW-0472">Membrane</keyword>
<feature type="transmembrane region" description="Helical" evidence="1">
    <location>
        <begin position="37"/>
        <end position="59"/>
    </location>
</feature>
<reference evidence="3" key="1">
    <citation type="journal article" date="2019" name="Int. J. Syst. Evol. Microbiol.">
        <title>The Global Catalogue of Microorganisms (GCM) 10K type strain sequencing project: providing services to taxonomists for standard genome sequencing and annotation.</title>
        <authorList>
            <consortium name="The Broad Institute Genomics Platform"/>
            <consortium name="The Broad Institute Genome Sequencing Center for Infectious Disease"/>
            <person name="Wu L."/>
            <person name="Ma J."/>
        </authorList>
    </citation>
    <scope>NUCLEOTIDE SEQUENCE [LARGE SCALE GENOMIC DNA]</scope>
    <source>
        <strain evidence="3">CECT 7956</strain>
    </source>
</reference>
<feature type="transmembrane region" description="Helical" evidence="1">
    <location>
        <begin position="361"/>
        <end position="381"/>
    </location>
</feature>
<keyword evidence="1" id="KW-0812">Transmembrane</keyword>
<feature type="transmembrane region" description="Helical" evidence="1">
    <location>
        <begin position="328"/>
        <end position="349"/>
    </location>
</feature>
<name>A0ABV7Z2L3_9BACT</name>
<protein>
    <recommendedName>
        <fullName evidence="4">Beta-carotene 15,15'-monooxygenase</fullName>
    </recommendedName>
</protein>
<evidence type="ECO:0000313" key="3">
    <source>
        <dbReference type="Proteomes" id="UP001595616"/>
    </source>
</evidence>